<feature type="chain" id="PRO_5013910603" description="Alpha-ketoglutarate decarboxylase" evidence="1">
    <location>
        <begin position="19"/>
        <end position="166"/>
    </location>
</feature>
<feature type="signal peptide" evidence="1">
    <location>
        <begin position="1"/>
        <end position="18"/>
    </location>
</feature>
<dbReference type="OrthoDB" id="1160493at2"/>
<dbReference type="EMBL" id="OENF01000019">
    <property type="protein sequence ID" value="SOS74597.1"/>
    <property type="molecule type" value="Genomic_DNA"/>
</dbReference>
<keyword evidence="1" id="KW-0732">Signal</keyword>
<proteinExistence type="predicted"/>
<keyword evidence="3" id="KW-1185">Reference proteome</keyword>
<dbReference type="RefSeq" id="WP_101917090.1">
    <property type="nucleotide sequence ID" value="NZ_JAJGWW010000005.1"/>
</dbReference>
<accession>A0A2H1YIF6</accession>
<organism evidence="2 3">
    <name type="scientific">Tenacibaculum piscium</name>
    <dbReference type="NCBI Taxonomy" id="1458515"/>
    <lineage>
        <taxon>Bacteria</taxon>
        <taxon>Pseudomonadati</taxon>
        <taxon>Bacteroidota</taxon>
        <taxon>Flavobacteriia</taxon>
        <taxon>Flavobacteriales</taxon>
        <taxon>Flavobacteriaceae</taxon>
        <taxon>Tenacibaculum</taxon>
    </lineage>
</organism>
<evidence type="ECO:0000313" key="2">
    <source>
        <dbReference type="EMBL" id="SOS74597.1"/>
    </source>
</evidence>
<gene>
    <name evidence="2" type="ORF">TNO020_260024</name>
</gene>
<protein>
    <recommendedName>
        <fullName evidence="4">Alpha-ketoglutarate decarboxylase</fullName>
    </recommendedName>
</protein>
<evidence type="ECO:0000313" key="3">
    <source>
        <dbReference type="Proteomes" id="UP000234211"/>
    </source>
</evidence>
<reference evidence="3" key="1">
    <citation type="submission" date="2017-11" db="EMBL/GenBank/DDBJ databases">
        <authorList>
            <person name="Duchaud E."/>
        </authorList>
    </citation>
    <scope>NUCLEOTIDE SEQUENCE [LARGE SCALE GENOMIC DNA]</scope>
    <source>
        <strain evidence="3">Tenacibaculum sp. TNO020</strain>
    </source>
</reference>
<dbReference type="AlphaFoldDB" id="A0A2H1YIF6"/>
<dbReference type="Proteomes" id="UP000234211">
    <property type="component" value="Unassembled WGS sequence"/>
</dbReference>
<evidence type="ECO:0008006" key="4">
    <source>
        <dbReference type="Google" id="ProtNLM"/>
    </source>
</evidence>
<name>A0A2H1YIF6_9FLAO</name>
<evidence type="ECO:0000256" key="1">
    <source>
        <dbReference type="SAM" id="SignalP"/>
    </source>
</evidence>
<sequence length="166" mass="18718">MKKIITIALFLFAMTSFSQEDSFWDTVRFGGSFDLSLGGNNTSVGVSPSAVYDFNEEFSIGGSLGYLHNKSNNYSANMYSVSIIGLYRPINYIEFSSELSQSYINKNFNNNTIKNNNDEKYSYPALNLGVAYIQGKITFGVQYNVLHKENKSIYANAFSPFVRVFF</sequence>